<dbReference type="InterPro" id="IPR016071">
    <property type="entry name" value="Staphylococal_nuclease_OB-fold"/>
</dbReference>
<evidence type="ECO:0000313" key="3">
    <source>
        <dbReference type="Proteomes" id="UP000287746"/>
    </source>
</evidence>
<sequence>MRPRRWLRQIAVLAVLFLILFAIAELRAPPERLAAEGAAVQVIDGDSLRIGERTVRLQGIDAVEFHQPCRMPDGKEWRCGVEARKTLATLIAKGGLACEPQATDNFGRAVSVCSAAGVGDIAAALVAQGWAVSGDGEREGGYTAEQQAARAAKRGIWRGSFVRPAEWRAAHPRSAPSPVPAT</sequence>
<organism evidence="2 3">
    <name type="scientific">Sphingomonas koreensis</name>
    <dbReference type="NCBI Taxonomy" id="93064"/>
    <lineage>
        <taxon>Bacteria</taxon>
        <taxon>Pseudomonadati</taxon>
        <taxon>Pseudomonadota</taxon>
        <taxon>Alphaproteobacteria</taxon>
        <taxon>Sphingomonadales</taxon>
        <taxon>Sphingomonadaceae</taxon>
        <taxon>Sphingomonas</taxon>
    </lineage>
</organism>
<dbReference type="Pfam" id="PF00565">
    <property type="entry name" value="SNase"/>
    <property type="match status" value="1"/>
</dbReference>
<evidence type="ECO:0000313" key="2">
    <source>
        <dbReference type="EMBL" id="RSY87556.1"/>
    </source>
</evidence>
<dbReference type="SUPFAM" id="SSF50199">
    <property type="entry name" value="Staphylococcal nuclease"/>
    <property type="match status" value="1"/>
</dbReference>
<name>A0A430G5T7_9SPHN</name>
<evidence type="ECO:0000259" key="1">
    <source>
        <dbReference type="PROSITE" id="PS50830"/>
    </source>
</evidence>
<dbReference type="RefSeq" id="WP_126004126.1">
    <property type="nucleotide sequence ID" value="NZ_QQYZ01000005.1"/>
</dbReference>
<feature type="domain" description="TNase-like" evidence="1">
    <location>
        <begin position="33"/>
        <end position="159"/>
    </location>
</feature>
<accession>A0A430G5T7</accession>
<dbReference type="AlphaFoldDB" id="A0A430G5T7"/>
<dbReference type="Proteomes" id="UP000287746">
    <property type="component" value="Unassembled WGS sequence"/>
</dbReference>
<dbReference type="Gene3D" id="2.40.50.90">
    <property type="match status" value="1"/>
</dbReference>
<comment type="caution">
    <text evidence="2">The sequence shown here is derived from an EMBL/GenBank/DDBJ whole genome shotgun (WGS) entry which is preliminary data.</text>
</comment>
<reference evidence="2 3" key="1">
    <citation type="submission" date="2018-07" db="EMBL/GenBank/DDBJ databases">
        <title>Genomic and Epidemiologic Investigation of an Indolent Hospital Outbreak.</title>
        <authorList>
            <person name="Johnson R.C."/>
            <person name="Deming C."/>
            <person name="Conlan S."/>
            <person name="Zellmer C.J."/>
            <person name="Michelin A.V."/>
            <person name="Lee-Lin S."/>
            <person name="Thomas P.J."/>
            <person name="Park M."/>
            <person name="Weingarten R.A."/>
            <person name="Less J."/>
            <person name="Dekker J.P."/>
            <person name="Frank K.M."/>
            <person name="Musser K.A."/>
            <person name="Mcquiston J.R."/>
            <person name="Henderson D.K."/>
            <person name="Lau A.F."/>
            <person name="Palmore T.N."/>
            <person name="Segre J.A."/>
        </authorList>
    </citation>
    <scope>NUCLEOTIDE SEQUENCE [LARGE SCALE GENOMIC DNA]</scope>
    <source>
        <strain evidence="2 3">SK-CDC1_0717</strain>
    </source>
</reference>
<dbReference type="PROSITE" id="PS50830">
    <property type="entry name" value="TNASE_3"/>
    <property type="match status" value="1"/>
</dbReference>
<dbReference type="InterPro" id="IPR035437">
    <property type="entry name" value="SNase_OB-fold_sf"/>
</dbReference>
<protein>
    <submittedName>
        <fullName evidence="2">Thermonuclease family protein</fullName>
    </submittedName>
</protein>
<dbReference type="EMBL" id="QQYZ01000005">
    <property type="protein sequence ID" value="RSY87556.1"/>
    <property type="molecule type" value="Genomic_DNA"/>
</dbReference>
<proteinExistence type="predicted"/>
<dbReference type="SMART" id="SM00318">
    <property type="entry name" value="SNc"/>
    <property type="match status" value="1"/>
</dbReference>
<gene>
    <name evidence="2" type="ORF">DAH66_08005</name>
</gene>